<sequence length="147" mass="16715">MSYLHDAQRIPDVEKFIAVNPELEPAVSVDYFLSVVRKGSRVDVAIDPGLTDEKTYTVEFVKVESAVHGAVVFLALRAEDGSHIVISFPDVVLITESPLPQKGHKFYFYCLNREDFFAALEESRLPEHARSEQPHKCSTVYRLYVRD</sequence>
<dbReference type="Proteomes" id="UP000183508">
    <property type="component" value="Unassembled WGS sequence"/>
</dbReference>
<proteinExistence type="predicted"/>
<name>A0A1I7KD93_9BACL</name>
<dbReference type="EMBL" id="FPBV01000015">
    <property type="protein sequence ID" value="SFU95404.1"/>
    <property type="molecule type" value="Genomic_DNA"/>
</dbReference>
<gene>
    <name evidence="1" type="ORF">SAMN05421543_11548</name>
</gene>
<organism evidence="1 2">
    <name type="scientific">Alicyclobacillus macrosporangiidus</name>
    <dbReference type="NCBI Taxonomy" id="392015"/>
    <lineage>
        <taxon>Bacteria</taxon>
        <taxon>Bacillati</taxon>
        <taxon>Bacillota</taxon>
        <taxon>Bacilli</taxon>
        <taxon>Bacillales</taxon>
        <taxon>Alicyclobacillaceae</taxon>
        <taxon>Alicyclobacillus</taxon>
    </lineage>
</organism>
<reference evidence="2" key="1">
    <citation type="submission" date="2016-10" db="EMBL/GenBank/DDBJ databases">
        <authorList>
            <person name="Varghese N."/>
        </authorList>
    </citation>
    <scope>NUCLEOTIDE SEQUENCE [LARGE SCALE GENOMIC DNA]</scope>
    <source>
        <strain evidence="2">DSM 17980</strain>
    </source>
</reference>
<evidence type="ECO:0000313" key="2">
    <source>
        <dbReference type="Proteomes" id="UP000183508"/>
    </source>
</evidence>
<protein>
    <submittedName>
        <fullName evidence="1">Uncharacterized protein</fullName>
    </submittedName>
</protein>
<evidence type="ECO:0000313" key="1">
    <source>
        <dbReference type="EMBL" id="SFU95404.1"/>
    </source>
</evidence>
<dbReference type="AlphaFoldDB" id="A0A1I7KD93"/>
<accession>A0A1I7KD93</accession>
<dbReference type="RefSeq" id="WP_074953992.1">
    <property type="nucleotide sequence ID" value="NZ_FPBV01000015.1"/>
</dbReference>
<keyword evidence="2" id="KW-1185">Reference proteome</keyword>